<gene>
    <name evidence="1" type="ORF">NM688_g2503</name>
</gene>
<sequence>MAIQRLPRELVDKIVRNITDKKDIISFSVTSSHLLPSARRSLFWHVDIGAGANFPTLPDFVKFIVATPHIAEFIRDLAFRRRNHHRKIARPYVVLTIGQLSDLLSKLPYLQGLHLYDVVVRQDPADLNVEINPRYMLKQLTVTDATLEVDVIPMFHLFSHIDELTVSQYWFNSMLREWQLADNNLDVLLARFNLQVPHDLTVLKLHLETHVTNASFYTELLRRTQTPDVLTAFTLDTDDFTSQFTSSSSILDLLQACRSTLTHLTLGASDIREYPEEKEVIRNDYMSDTMRDKLSTLHELRSLTFRLVYRHRATTLRSHTLSQLTSLLSSFPLTVSKVEFIFCDAAQRFLGRATRGPWYSPDLDFHALESILLQFKSLDCVVFGGPGGISPTEREILLKELPELASKGLITFENAAEYRLAITMPIDTLPHEIITKILRKLARKQDLSSVAQVSSYFLVSARPLLFSDLRLSVHPHGATDRYDAFITLLSSSPAICDLIHNLTVERQNYERQWMSISLYISFEALGTILSRMQKLKSLCLRGVRLYWNDRPSDILHAQHTLSRLSLIESTQESDTAPLLEMFRSIGELTIINEFHTGRMFEWQEQNQSLEAFDDIFGTSIAPHVEVSSLRIDSNTTNTAFFTQLLLRTRVTHTLTSFDFLCDLLPMELPSSSLIFDFLKEVGPRLQRLTLSTGDRGRMYHTYIKLTPADVQADYASDVMRAKLSALTGLQSVAIRLVHRERSGPDYDEEAPWFCSLMTLLASFPTSVRRVELSFCNMQFATTRYLAYQAGLGPFWTSKQIDLHALQPMLQRYTDLEAVVFHSSNGMESAEKRRITSELPELARSGLIQFAEGRIGAAATNGASAPFVGGGPII</sequence>
<protein>
    <submittedName>
        <fullName evidence="1">Uncharacterized protein</fullName>
    </submittedName>
</protein>
<dbReference type="Proteomes" id="UP001148662">
    <property type="component" value="Unassembled WGS sequence"/>
</dbReference>
<name>A0ACC1T8A7_9APHY</name>
<accession>A0ACC1T8A7</accession>
<keyword evidence="2" id="KW-1185">Reference proteome</keyword>
<comment type="caution">
    <text evidence="1">The sequence shown here is derived from an EMBL/GenBank/DDBJ whole genome shotgun (WGS) entry which is preliminary data.</text>
</comment>
<evidence type="ECO:0000313" key="2">
    <source>
        <dbReference type="Proteomes" id="UP001148662"/>
    </source>
</evidence>
<reference evidence="1" key="1">
    <citation type="submission" date="2022-07" db="EMBL/GenBank/DDBJ databases">
        <title>Genome Sequence of Phlebia brevispora.</title>
        <authorList>
            <person name="Buettner E."/>
        </authorList>
    </citation>
    <scope>NUCLEOTIDE SEQUENCE</scope>
    <source>
        <strain evidence="1">MPL23</strain>
    </source>
</reference>
<proteinExistence type="predicted"/>
<dbReference type="EMBL" id="JANHOG010000319">
    <property type="protein sequence ID" value="KAJ3555571.1"/>
    <property type="molecule type" value="Genomic_DNA"/>
</dbReference>
<evidence type="ECO:0000313" key="1">
    <source>
        <dbReference type="EMBL" id="KAJ3555571.1"/>
    </source>
</evidence>
<organism evidence="1 2">
    <name type="scientific">Phlebia brevispora</name>
    <dbReference type="NCBI Taxonomy" id="194682"/>
    <lineage>
        <taxon>Eukaryota</taxon>
        <taxon>Fungi</taxon>
        <taxon>Dikarya</taxon>
        <taxon>Basidiomycota</taxon>
        <taxon>Agaricomycotina</taxon>
        <taxon>Agaricomycetes</taxon>
        <taxon>Polyporales</taxon>
        <taxon>Meruliaceae</taxon>
        <taxon>Phlebia</taxon>
    </lineage>
</organism>